<dbReference type="EMBL" id="JAPZBT010000002">
    <property type="protein sequence ID" value="KAJ5375242.1"/>
    <property type="molecule type" value="Genomic_DNA"/>
</dbReference>
<accession>A0A9W9SBS9</accession>
<gene>
    <name evidence="2" type="ORF">N7517_007248</name>
</gene>
<dbReference type="RefSeq" id="XP_056581228.1">
    <property type="nucleotide sequence ID" value="XM_056724978.1"/>
</dbReference>
<dbReference type="GeneID" id="81464161"/>
<feature type="compositionally biased region" description="Basic and acidic residues" evidence="1">
    <location>
        <begin position="24"/>
        <end position="46"/>
    </location>
</feature>
<evidence type="ECO:0000256" key="1">
    <source>
        <dbReference type="SAM" id="MobiDB-lite"/>
    </source>
</evidence>
<sequence>MSIATQDSAERPHSGYSPAITAVETKHIRLQLDKERNQKERTRPADDMASEDLSHSLPCTIPFASLLSP</sequence>
<dbReference type="AlphaFoldDB" id="A0A9W9SBS9"/>
<keyword evidence="3" id="KW-1185">Reference proteome</keyword>
<reference evidence="2" key="2">
    <citation type="journal article" date="2023" name="IMA Fungus">
        <title>Comparative genomic study of the Penicillium genus elucidates a diverse pangenome and 15 lateral gene transfer events.</title>
        <authorList>
            <person name="Petersen C."/>
            <person name="Sorensen T."/>
            <person name="Nielsen M.R."/>
            <person name="Sondergaard T.E."/>
            <person name="Sorensen J.L."/>
            <person name="Fitzpatrick D.A."/>
            <person name="Frisvad J.C."/>
            <person name="Nielsen K.L."/>
        </authorList>
    </citation>
    <scope>NUCLEOTIDE SEQUENCE</scope>
    <source>
        <strain evidence="2">IBT 3081</strain>
    </source>
</reference>
<feature type="region of interest" description="Disordered" evidence="1">
    <location>
        <begin position="1"/>
        <end position="54"/>
    </location>
</feature>
<reference evidence="2" key="1">
    <citation type="submission" date="2022-12" db="EMBL/GenBank/DDBJ databases">
        <authorList>
            <person name="Petersen C."/>
        </authorList>
    </citation>
    <scope>NUCLEOTIDE SEQUENCE</scope>
    <source>
        <strain evidence="2">IBT 3081</strain>
    </source>
</reference>
<protein>
    <submittedName>
        <fullName evidence="2">Uncharacterized protein</fullName>
    </submittedName>
</protein>
<evidence type="ECO:0000313" key="3">
    <source>
        <dbReference type="Proteomes" id="UP001147752"/>
    </source>
</evidence>
<name>A0A9W9SBS9_9EURO</name>
<organism evidence="2 3">
    <name type="scientific">Penicillium concentricum</name>
    <dbReference type="NCBI Taxonomy" id="293559"/>
    <lineage>
        <taxon>Eukaryota</taxon>
        <taxon>Fungi</taxon>
        <taxon>Dikarya</taxon>
        <taxon>Ascomycota</taxon>
        <taxon>Pezizomycotina</taxon>
        <taxon>Eurotiomycetes</taxon>
        <taxon>Eurotiomycetidae</taxon>
        <taxon>Eurotiales</taxon>
        <taxon>Aspergillaceae</taxon>
        <taxon>Penicillium</taxon>
    </lineage>
</organism>
<evidence type="ECO:0000313" key="2">
    <source>
        <dbReference type="EMBL" id="KAJ5375242.1"/>
    </source>
</evidence>
<dbReference type="Proteomes" id="UP001147752">
    <property type="component" value="Unassembled WGS sequence"/>
</dbReference>
<comment type="caution">
    <text evidence="2">The sequence shown here is derived from an EMBL/GenBank/DDBJ whole genome shotgun (WGS) entry which is preliminary data.</text>
</comment>
<proteinExistence type="predicted"/>